<feature type="transmembrane region" description="Helical" evidence="7">
    <location>
        <begin position="67"/>
        <end position="89"/>
    </location>
</feature>
<evidence type="ECO:0000313" key="9">
    <source>
        <dbReference type="EMBL" id="ACL69292.1"/>
    </source>
</evidence>
<dbReference type="STRING" id="373903.Hore_05340"/>
<protein>
    <submittedName>
        <fullName evidence="9">Predicted membrane protein</fullName>
    </submittedName>
</protein>
<evidence type="ECO:0000256" key="4">
    <source>
        <dbReference type="ARBA" id="ARBA00022692"/>
    </source>
</evidence>
<gene>
    <name evidence="9" type="ordered locus">Hore_05340</name>
</gene>
<keyword evidence="3" id="KW-1003">Cell membrane</keyword>
<keyword evidence="10" id="KW-1185">Reference proteome</keyword>
<dbReference type="AlphaFoldDB" id="B8D265"/>
<dbReference type="HOGENOM" id="CLU_077149_0_2_9"/>
<keyword evidence="4 7" id="KW-0812">Transmembrane</keyword>
<evidence type="ECO:0000313" key="10">
    <source>
        <dbReference type="Proteomes" id="UP000000719"/>
    </source>
</evidence>
<dbReference type="Proteomes" id="UP000000719">
    <property type="component" value="Chromosome"/>
</dbReference>
<keyword evidence="5 7" id="KW-1133">Transmembrane helix</keyword>
<organism evidence="9 10">
    <name type="scientific">Halothermothrix orenii (strain H 168 / OCM 544 / DSM 9562)</name>
    <dbReference type="NCBI Taxonomy" id="373903"/>
    <lineage>
        <taxon>Bacteria</taxon>
        <taxon>Bacillati</taxon>
        <taxon>Bacillota</taxon>
        <taxon>Clostridia</taxon>
        <taxon>Halanaerobiales</taxon>
        <taxon>Halothermotrichaceae</taxon>
        <taxon>Halothermothrix</taxon>
    </lineage>
</organism>
<name>B8D265_HALOH</name>
<sequence>MPFWESQQSLNVFQWIARTGVTFVWLFLMTKIMGQREVGRLTLFDFIIAITIGTVAASSLSNSRTSLLSSLINVGFLAVLDIVLAIIALKNAKVRRIVQGEPMVLIQNGKLLEDSMRKSRMNLDDLLMGLRQKKISNLSDVEFAILEPNGKISVIPRSQSRAVRPKDLKINTGYEGLPVIVIEDGNILEDNLKENNLDKNWLKNQLKQQGIDNVEEVLVGMLDTQGRLYISKKGQKNEDIVH</sequence>
<reference evidence="9 10" key="1">
    <citation type="journal article" date="2009" name="PLoS ONE">
        <title>Genome analysis of the anaerobic thermohalophilic bacterium Halothermothrix orenii.</title>
        <authorList>
            <person name="Mavromatis K."/>
            <person name="Ivanova N."/>
            <person name="Anderson I."/>
            <person name="Lykidis A."/>
            <person name="Hooper S.D."/>
            <person name="Sun H."/>
            <person name="Kunin V."/>
            <person name="Lapidus A."/>
            <person name="Hugenholtz P."/>
            <person name="Patel B."/>
            <person name="Kyrpides N.C."/>
        </authorList>
    </citation>
    <scope>NUCLEOTIDE SEQUENCE [LARGE SCALE GENOMIC DNA]</scope>
    <source>
        <strain evidence="10">H 168 / OCM 544 / DSM 9562</strain>
    </source>
</reference>
<dbReference type="Pfam" id="PF04239">
    <property type="entry name" value="DUF421"/>
    <property type="match status" value="1"/>
</dbReference>
<dbReference type="Gene3D" id="3.30.240.20">
    <property type="entry name" value="bsu07140 like domains"/>
    <property type="match status" value="2"/>
</dbReference>
<feature type="transmembrane region" description="Helical" evidence="7">
    <location>
        <begin position="12"/>
        <end position="29"/>
    </location>
</feature>
<evidence type="ECO:0000256" key="5">
    <source>
        <dbReference type="ARBA" id="ARBA00022989"/>
    </source>
</evidence>
<comment type="subcellular location">
    <subcellularLocation>
        <location evidence="1">Cell membrane</location>
        <topology evidence="1">Multi-pass membrane protein</topology>
    </subcellularLocation>
</comment>
<evidence type="ECO:0000259" key="8">
    <source>
        <dbReference type="Pfam" id="PF04239"/>
    </source>
</evidence>
<evidence type="ECO:0000256" key="6">
    <source>
        <dbReference type="ARBA" id="ARBA00023136"/>
    </source>
</evidence>
<dbReference type="PANTHER" id="PTHR34582:SF6">
    <property type="entry name" value="UPF0702 TRANSMEMBRANE PROTEIN YCAP"/>
    <property type="match status" value="1"/>
</dbReference>
<accession>B8D265</accession>
<dbReference type="EMBL" id="CP001098">
    <property type="protein sequence ID" value="ACL69292.1"/>
    <property type="molecule type" value="Genomic_DNA"/>
</dbReference>
<evidence type="ECO:0000256" key="3">
    <source>
        <dbReference type="ARBA" id="ARBA00022475"/>
    </source>
</evidence>
<dbReference type="RefSeq" id="WP_012635480.1">
    <property type="nucleotide sequence ID" value="NC_011899.1"/>
</dbReference>
<dbReference type="InterPro" id="IPR023090">
    <property type="entry name" value="UPF0702_alpha/beta_dom_sf"/>
</dbReference>
<dbReference type="GO" id="GO:0005886">
    <property type="term" value="C:plasma membrane"/>
    <property type="evidence" value="ECO:0007669"/>
    <property type="project" value="UniProtKB-SubCell"/>
</dbReference>
<dbReference type="OrthoDB" id="1899680at2"/>
<keyword evidence="6 7" id="KW-0472">Membrane</keyword>
<feature type="transmembrane region" description="Helical" evidence="7">
    <location>
        <begin position="41"/>
        <end position="61"/>
    </location>
</feature>
<evidence type="ECO:0000256" key="1">
    <source>
        <dbReference type="ARBA" id="ARBA00004651"/>
    </source>
</evidence>
<comment type="similarity">
    <text evidence="2">Belongs to the UPF0702 family.</text>
</comment>
<evidence type="ECO:0000256" key="7">
    <source>
        <dbReference type="SAM" id="Phobius"/>
    </source>
</evidence>
<dbReference type="KEGG" id="hor:Hore_05340"/>
<evidence type="ECO:0000256" key="2">
    <source>
        <dbReference type="ARBA" id="ARBA00006448"/>
    </source>
</evidence>
<dbReference type="eggNOG" id="COG2323">
    <property type="taxonomic scope" value="Bacteria"/>
</dbReference>
<proteinExistence type="inferred from homology"/>
<dbReference type="PANTHER" id="PTHR34582">
    <property type="entry name" value="UPF0702 TRANSMEMBRANE PROTEIN YCAP"/>
    <property type="match status" value="1"/>
</dbReference>
<dbReference type="InterPro" id="IPR007353">
    <property type="entry name" value="DUF421"/>
</dbReference>
<feature type="domain" description="YetF C-terminal" evidence="8">
    <location>
        <begin position="90"/>
        <end position="221"/>
    </location>
</feature>